<accession>A0A1L9AUF8</accession>
<dbReference type="SUPFAM" id="SSF51055">
    <property type="entry name" value="Carbohydrate binding domain"/>
    <property type="match status" value="1"/>
</dbReference>
<evidence type="ECO:0000259" key="5">
    <source>
        <dbReference type="Pfam" id="PF02839"/>
    </source>
</evidence>
<dbReference type="GO" id="GO:0030246">
    <property type="term" value="F:carbohydrate binding"/>
    <property type="evidence" value="ECO:0007669"/>
    <property type="project" value="InterPro"/>
</dbReference>
<evidence type="ECO:0000313" key="6">
    <source>
        <dbReference type="EMBL" id="OJH33655.1"/>
    </source>
</evidence>
<evidence type="ECO:0000256" key="3">
    <source>
        <dbReference type="ARBA" id="ARBA00023157"/>
    </source>
</evidence>
<dbReference type="GO" id="GO:0005975">
    <property type="term" value="P:carbohydrate metabolic process"/>
    <property type="evidence" value="ECO:0007669"/>
    <property type="project" value="InterPro"/>
</dbReference>
<dbReference type="Pfam" id="PF00182">
    <property type="entry name" value="Glyco_hydro_19"/>
    <property type="match status" value="1"/>
</dbReference>
<dbReference type="GO" id="GO:0006032">
    <property type="term" value="P:chitin catabolic process"/>
    <property type="evidence" value="ECO:0007669"/>
    <property type="project" value="InterPro"/>
</dbReference>
<dbReference type="EMBL" id="MPIN01000031">
    <property type="protein sequence ID" value="OJH33655.1"/>
    <property type="molecule type" value="Genomic_DNA"/>
</dbReference>
<dbReference type="GO" id="GO:0006952">
    <property type="term" value="P:defense response"/>
    <property type="evidence" value="ECO:0007669"/>
    <property type="project" value="UniProtKB-KW"/>
</dbReference>
<dbReference type="GO" id="GO:0016998">
    <property type="term" value="P:cell wall macromolecule catabolic process"/>
    <property type="evidence" value="ECO:0007669"/>
    <property type="project" value="InterPro"/>
</dbReference>
<sequence>MSYNGGKYTALVSHTACVGCGWNPVAAPSLWKTGGDCGGTTPPPTDPPPPTGTGIAAILSESTFNSMFPGRSSFYTYSALVAAANTFPGFATTGDTTTRKREVAAFLANIAHETGGLYYV</sequence>
<keyword evidence="1" id="KW-0378">Hydrolase</keyword>
<dbReference type="InterPro" id="IPR023346">
    <property type="entry name" value="Lysozyme-like_dom_sf"/>
</dbReference>
<dbReference type="InterPro" id="IPR036573">
    <property type="entry name" value="CBM_sf_5/12"/>
</dbReference>
<dbReference type="STRING" id="83449.BON30_47775"/>
<keyword evidence="7" id="KW-1185">Reference proteome</keyword>
<dbReference type="SUPFAM" id="SSF53955">
    <property type="entry name" value="Lysozyme-like"/>
    <property type="match status" value="1"/>
</dbReference>
<reference evidence="6 7" key="2">
    <citation type="submission" date="2016-12" db="EMBL/GenBank/DDBJ databases">
        <title>Draft Genome Sequence of Cystobacter ferrugineus Strain Cbfe23.</title>
        <authorList>
            <person name="Akbar S."/>
            <person name="Dowd S.E."/>
            <person name="Stevens D.C."/>
        </authorList>
    </citation>
    <scope>NUCLEOTIDE SEQUENCE [LARGE SCALE GENOMIC DNA]</scope>
    <source>
        <strain evidence="6 7">Cbfe23</strain>
    </source>
</reference>
<gene>
    <name evidence="6" type="ORF">BON30_47775</name>
</gene>
<name>A0A1L9AUF8_9BACT</name>
<dbReference type="CDD" id="cd12214">
    <property type="entry name" value="ChiA1_BD"/>
    <property type="match status" value="1"/>
</dbReference>
<dbReference type="CDD" id="cd00325">
    <property type="entry name" value="chitinase_GH19"/>
    <property type="match status" value="1"/>
</dbReference>
<organism evidence="6 7">
    <name type="scientific">Cystobacter ferrugineus</name>
    <dbReference type="NCBI Taxonomy" id="83449"/>
    <lineage>
        <taxon>Bacteria</taxon>
        <taxon>Pseudomonadati</taxon>
        <taxon>Myxococcota</taxon>
        <taxon>Myxococcia</taxon>
        <taxon>Myxococcales</taxon>
        <taxon>Cystobacterineae</taxon>
        <taxon>Archangiaceae</taxon>
        <taxon>Cystobacter</taxon>
    </lineage>
</organism>
<dbReference type="PANTHER" id="PTHR22595:SF79">
    <property type="entry name" value="CHITINASE 12"/>
    <property type="match status" value="1"/>
</dbReference>
<evidence type="ECO:0000256" key="1">
    <source>
        <dbReference type="ARBA" id="ARBA00022801"/>
    </source>
</evidence>
<feature type="non-terminal residue" evidence="6">
    <location>
        <position position="120"/>
    </location>
</feature>
<dbReference type="InterPro" id="IPR000726">
    <property type="entry name" value="Glyco_hydro_19_cat"/>
</dbReference>
<reference evidence="7" key="1">
    <citation type="submission" date="2016-11" db="EMBL/GenBank/DDBJ databases">
        <authorList>
            <person name="Shukria A."/>
            <person name="Stevens D.C."/>
        </authorList>
    </citation>
    <scope>NUCLEOTIDE SEQUENCE [LARGE SCALE GENOMIC DNA]</scope>
    <source>
        <strain evidence="7">Cbfe23</strain>
    </source>
</reference>
<dbReference type="Proteomes" id="UP000182229">
    <property type="component" value="Unassembled WGS sequence"/>
</dbReference>
<keyword evidence="2" id="KW-0611">Plant defense</keyword>
<dbReference type="Pfam" id="PF02839">
    <property type="entry name" value="CBM_5_12"/>
    <property type="match status" value="1"/>
</dbReference>
<keyword evidence="3" id="KW-1015">Disulfide bond</keyword>
<dbReference type="Gene3D" id="1.10.530.10">
    <property type="match status" value="1"/>
</dbReference>
<evidence type="ECO:0000313" key="7">
    <source>
        <dbReference type="Proteomes" id="UP000182229"/>
    </source>
</evidence>
<dbReference type="GO" id="GO:0005576">
    <property type="term" value="C:extracellular region"/>
    <property type="evidence" value="ECO:0007669"/>
    <property type="project" value="InterPro"/>
</dbReference>
<proteinExistence type="predicted"/>
<dbReference type="InterPro" id="IPR003610">
    <property type="entry name" value="CBM5/12"/>
</dbReference>
<dbReference type="AlphaFoldDB" id="A0A1L9AUF8"/>
<evidence type="ECO:0000259" key="4">
    <source>
        <dbReference type="Pfam" id="PF00182"/>
    </source>
</evidence>
<feature type="domain" description="Chitin-binding type-3" evidence="5">
    <location>
        <begin position="2"/>
        <end position="32"/>
    </location>
</feature>
<comment type="caution">
    <text evidence="6">The sequence shown here is derived from an EMBL/GenBank/DDBJ whole genome shotgun (WGS) entry which is preliminary data.</text>
</comment>
<dbReference type="GO" id="GO:0004568">
    <property type="term" value="F:chitinase activity"/>
    <property type="evidence" value="ECO:0007669"/>
    <property type="project" value="InterPro"/>
</dbReference>
<dbReference type="PANTHER" id="PTHR22595">
    <property type="entry name" value="CHITINASE-RELATED"/>
    <property type="match status" value="1"/>
</dbReference>
<dbReference type="Gene3D" id="2.10.10.20">
    <property type="entry name" value="Carbohydrate-binding module superfamily 5/12"/>
    <property type="match status" value="1"/>
</dbReference>
<protein>
    <submittedName>
        <fullName evidence="6">Chitinase</fullName>
    </submittedName>
</protein>
<feature type="domain" description="Glycoside hydrolase family 19 catalytic" evidence="4">
    <location>
        <begin position="71"/>
        <end position="116"/>
    </location>
</feature>
<evidence type="ECO:0000256" key="2">
    <source>
        <dbReference type="ARBA" id="ARBA00022821"/>
    </source>
</evidence>